<dbReference type="AlphaFoldDB" id="A0A815VEX3"/>
<reference evidence="1" key="1">
    <citation type="submission" date="2021-02" db="EMBL/GenBank/DDBJ databases">
        <authorList>
            <person name="Nowell W R."/>
        </authorList>
    </citation>
    <scope>NUCLEOTIDE SEQUENCE</scope>
</reference>
<feature type="non-terminal residue" evidence="1">
    <location>
        <position position="96"/>
    </location>
</feature>
<accession>A0A815VEX3</accession>
<evidence type="ECO:0000313" key="2">
    <source>
        <dbReference type="Proteomes" id="UP000663891"/>
    </source>
</evidence>
<evidence type="ECO:0000313" key="1">
    <source>
        <dbReference type="EMBL" id="CAF1528154.1"/>
    </source>
</evidence>
<dbReference type="EMBL" id="CAJNON010003990">
    <property type="protein sequence ID" value="CAF1528154.1"/>
    <property type="molecule type" value="Genomic_DNA"/>
</dbReference>
<comment type="caution">
    <text evidence="1">The sequence shown here is derived from an EMBL/GenBank/DDBJ whole genome shotgun (WGS) entry which is preliminary data.</text>
</comment>
<protein>
    <submittedName>
        <fullName evidence="1">Uncharacterized protein</fullName>
    </submittedName>
</protein>
<proteinExistence type="predicted"/>
<dbReference type="Proteomes" id="UP000663891">
    <property type="component" value="Unassembled WGS sequence"/>
</dbReference>
<gene>
    <name evidence="1" type="ORF">VCS650_LOCUS43579</name>
</gene>
<organism evidence="1 2">
    <name type="scientific">Adineta steineri</name>
    <dbReference type="NCBI Taxonomy" id="433720"/>
    <lineage>
        <taxon>Eukaryota</taxon>
        <taxon>Metazoa</taxon>
        <taxon>Spiralia</taxon>
        <taxon>Gnathifera</taxon>
        <taxon>Rotifera</taxon>
        <taxon>Eurotatoria</taxon>
        <taxon>Bdelloidea</taxon>
        <taxon>Adinetida</taxon>
        <taxon>Adinetidae</taxon>
        <taxon>Adineta</taxon>
    </lineage>
</organism>
<sequence length="96" mass="11035">MDILVIDVPDAWGMLLSRKWGATLGGSIQMDLSYATIPFSENAFVKLHREKERKFHVEDPNEPMNEFIRLIGELGNYTICSITSKDNFEDQKIEQT</sequence>
<dbReference type="OrthoDB" id="2001090at2759"/>
<name>A0A815VEX3_9BILA</name>